<feature type="compositionally biased region" description="Basic and acidic residues" evidence="1">
    <location>
        <begin position="26"/>
        <end position="44"/>
    </location>
</feature>
<name>A0AAD3NHF0_LATJO</name>
<comment type="caution">
    <text evidence="2">The sequence shown here is derived from an EMBL/GenBank/DDBJ whole genome shotgun (WGS) entry which is preliminary data.</text>
</comment>
<feature type="compositionally biased region" description="Polar residues" evidence="1">
    <location>
        <begin position="88"/>
        <end position="97"/>
    </location>
</feature>
<keyword evidence="3" id="KW-1185">Reference proteome</keyword>
<gene>
    <name evidence="2" type="ORF">AKAME5_002325600</name>
</gene>
<dbReference type="AlphaFoldDB" id="A0AAD3NHF0"/>
<feature type="compositionally biased region" description="Low complexity" evidence="1">
    <location>
        <begin position="78"/>
        <end position="87"/>
    </location>
</feature>
<protein>
    <submittedName>
        <fullName evidence="2">BCL6A transcription repressor a isoform X1</fullName>
    </submittedName>
</protein>
<organism evidence="2 3">
    <name type="scientific">Lates japonicus</name>
    <name type="common">Japanese lates</name>
    <dbReference type="NCBI Taxonomy" id="270547"/>
    <lineage>
        <taxon>Eukaryota</taxon>
        <taxon>Metazoa</taxon>
        <taxon>Chordata</taxon>
        <taxon>Craniata</taxon>
        <taxon>Vertebrata</taxon>
        <taxon>Euteleostomi</taxon>
        <taxon>Actinopterygii</taxon>
        <taxon>Neopterygii</taxon>
        <taxon>Teleostei</taxon>
        <taxon>Neoteleostei</taxon>
        <taxon>Acanthomorphata</taxon>
        <taxon>Carangaria</taxon>
        <taxon>Carangaria incertae sedis</taxon>
        <taxon>Centropomidae</taxon>
        <taxon>Lates</taxon>
    </lineage>
</organism>
<feature type="region of interest" description="Disordered" evidence="1">
    <location>
        <begin position="17"/>
        <end position="111"/>
    </location>
</feature>
<proteinExistence type="predicted"/>
<accession>A0AAD3NHF0</accession>
<sequence length="132" mass="14640">MKKRWGCGIPASAHLSFGLQPCLHPSDSENSTHKPQARADHSEDLPVPQASRLNNIINRGVSLRNGDLPPSTLPEPPQRSSQAPSPQHQVCPNTSRSRFSRDMAELHPEYSDSSCEAWLINNTKIQYRMSTG</sequence>
<reference evidence="2" key="1">
    <citation type="submission" date="2022-08" db="EMBL/GenBank/DDBJ databases">
        <title>Genome sequencing of akame (Lates japonicus).</title>
        <authorList>
            <person name="Hashiguchi Y."/>
            <person name="Takahashi H."/>
        </authorList>
    </citation>
    <scope>NUCLEOTIDE SEQUENCE</scope>
    <source>
        <strain evidence="2">Kochi</strain>
    </source>
</reference>
<evidence type="ECO:0000313" key="2">
    <source>
        <dbReference type="EMBL" id="GLD71932.1"/>
    </source>
</evidence>
<dbReference type="Proteomes" id="UP001279410">
    <property type="component" value="Unassembled WGS sequence"/>
</dbReference>
<dbReference type="EMBL" id="BRZM01000805">
    <property type="protein sequence ID" value="GLD71932.1"/>
    <property type="molecule type" value="Genomic_DNA"/>
</dbReference>
<evidence type="ECO:0000256" key="1">
    <source>
        <dbReference type="SAM" id="MobiDB-lite"/>
    </source>
</evidence>
<evidence type="ECO:0000313" key="3">
    <source>
        <dbReference type="Proteomes" id="UP001279410"/>
    </source>
</evidence>
<feature type="compositionally biased region" description="Basic and acidic residues" evidence="1">
    <location>
        <begin position="99"/>
        <end position="110"/>
    </location>
</feature>